<keyword evidence="3" id="KW-1185">Reference proteome</keyword>
<evidence type="ECO:0000313" key="3">
    <source>
        <dbReference type="Proteomes" id="UP000823775"/>
    </source>
</evidence>
<dbReference type="Proteomes" id="UP000823775">
    <property type="component" value="Unassembled WGS sequence"/>
</dbReference>
<comment type="caution">
    <text evidence="2">The sequence shown here is derived from an EMBL/GenBank/DDBJ whole genome shotgun (WGS) entry which is preliminary data.</text>
</comment>
<evidence type="ECO:0000256" key="1">
    <source>
        <dbReference type="SAM" id="MobiDB-lite"/>
    </source>
</evidence>
<sequence length="110" mass="12262">MTIKAYRNPKADKPIEQLHRPTTSQTKLELTQQPGPPAQENKSWVNLFIGNIFASKDTNMQFIALVIKDGDVEDDPVNGWQVNGKTTIKSLTIDDQCSQCMVDTANDSLL</sequence>
<proteinExistence type="predicted"/>
<name>A0ABS8UV76_DATST</name>
<accession>A0ABS8UV76</accession>
<gene>
    <name evidence="2" type="ORF">HAX54_022924</name>
</gene>
<feature type="compositionally biased region" description="Basic and acidic residues" evidence="1">
    <location>
        <begin position="9"/>
        <end position="19"/>
    </location>
</feature>
<organism evidence="2 3">
    <name type="scientific">Datura stramonium</name>
    <name type="common">Jimsonweed</name>
    <name type="synonym">Common thornapple</name>
    <dbReference type="NCBI Taxonomy" id="4076"/>
    <lineage>
        <taxon>Eukaryota</taxon>
        <taxon>Viridiplantae</taxon>
        <taxon>Streptophyta</taxon>
        <taxon>Embryophyta</taxon>
        <taxon>Tracheophyta</taxon>
        <taxon>Spermatophyta</taxon>
        <taxon>Magnoliopsida</taxon>
        <taxon>eudicotyledons</taxon>
        <taxon>Gunneridae</taxon>
        <taxon>Pentapetalae</taxon>
        <taxon>asterids</taxon>
        <taxon>lamiids</taxon>
        <taxon>Solanales</taxon>
        <taxon>Solanaceae</taxon>
        <taxon>Solanoideae</taxon>
        <taxon>Datureae</taxon>
        <taxon>Datura</taxon>
    </lineage>
</organism>
<protein>
    <submittedName>
        <fullName evidence="2">Uncharacterized protein</fullName>
    </submittedName>
</protein>
<dbReference type="EMBL" id="JACEIK010002774">
    <property type="protein sequence ID" value="MCD9638773.1"/>
    <property type="molecule type" value="Genomic_DNA"/>
</dbReference>
<reference evidence="2 3" key="1">
    <citation type="journal article" date="2021" name="BMC Genomics">
        <title>Datura genome reveals duplications of psychoactive alkaloid biosynthetic genes and high mutation rate following tissue culture.</title>
        <authorList>
            <person name="Rajewski A."/>
            <person name="Carter-House D."/>
            <person name="Stajich J."/>
            <person name="Litt A."/>
        </authorList>
    </citation>
    <scope>NUCLEOTIDE SEQUENCE [LARGE SCALE GENOMIC DNA]</scope>
    <source>
        <strain evidence="2">AR-01</strain>
    </source>
</reference>
<feature type="region of interest" description="Disordered" evidence="1">
    <location>
        <begin position="1"/>
        <end position="41"/>
    </location>
</feature>
<evidence type="ECO:0000313" key="2">
    <source>
        <dbReference type="EMBL" id="MCD9638773.1"/>
    </source>
</evidence>
<feature type="compositionally biased region" description="Polar residues" evidence="1">
    <location>
        <begin position="20"/>
        <end position="33"/>
    </location>
</feature>